<reference evidence="12 13" key="1">
    <citation type="submission" date="2024-03" db="EMBL/GenBank/DDBJ databases">
        <title>Draft genome sequence of Klenkia sp. LSe6-5.</title>
        <authorList>
            <person name="Duangmal K."/>
            <person name="Chantavorakit T."/>
        </authorList>
    </citation>
    <scope>NUCLEOTIDE SEQUENCE [LARGE SCALE GENOMIC DNA]</scope>
    <source>
        <strain evidence="12 13">LSe6-5</strain>
    </source>
</reference>
<organism evidence="12 13">
    <name type="scientific">Klenkia sesuvii</name>
    <dbReference type="NCBI Taxonomy" id="3103137"/>
    <lineage>
        <taxon>Bacteria</taxon>
        <taxon>Bacillati</taxon>
        <taxon>Actinomycetota</taxon>
        <taxon>Actinomycetes</taxon>
        <taxon>Geodermatophilales</taxon>
        <taxon>Geodermatophilaceae</taxon>
        <taxon>Klenkia</taxon>
    </lineage>
</organism>
<accession>A0ABU8E0G1</accession>
<dbReference type="InterPro" id="IPR005761">
    <property type="entry name" value="UDP-N-AcMur-Glu-dNH2Pim_ligase"/>
</dbReference>
<keyword evidence="7" id="KW-0460">Magnesium</keyword>
<evidence type="ECO:0000256" key="5">
    <source>
        <dbReference type="ARBA" id="ARBA00023306"/>
    </source>
</evidence>
<comment type="cofactor">
    <cofactor evidence="7">
        <name>Mg(2+)</name>
        <dbReference type="ChEBI" id="CHEBI:18420"/>
    </cofactor>
</comment>
<comment type="PTM">
    <text evidence="7">Carboxylation is probably crucial for Mg(2+) binding and, consequently, for the gamma-phosphate positioning of ATP.</text>
</comment>
<dbReference type="EMBL" id="JBAPLU010000022">
    <property type="protein sequence ID" value="MEI4273588.1"/>
    <property type="molecule type" value="Genomic_DNA"/>
</dbReference>
<dbReference type="Pfam" id="PF02875">
    <property type="entry name" value="Mur_ligase_C"/>
    <property type="match status" value="1"/>
</dbReference>
<feature type="binding site" evidence="7">
    <location>
        <position position="188"/>
    </location>
    <ligand>
        <name>UDP-N-acetyl-alpha-D-muramoyl-L-alanyl-D-glutamate</name>
        <dbReference type="ChEBI" id="CHEBI:83900"/>
    </ligand>
</feature>
<keyword evidence="7" id="KW-0067">ATP-binding</keyword>
<protein>
    <recommendedName>
        <fullName evidence="7">UDP-N-acetylmuramyl-tripeptide synthetase</fullName>
        <ecNumber evidence="7">6.3.2.-</ecNumber>
    </recommendedName>
    <alternativeName>
        <fullName evidence="7">UDP-MurNAc-tripeptide synthetase</fullName>
    </alternativeName>
</protein>
<keyword evidence="7" id="KW-0963">Cytoplasm</keyword>
<gene>
    <name evidence="7 12" type="primary">murE</name>
    <name evidence="12" type="ORF">TEK04_17840</name>
</gene>
<evidence type="ECO:0000256" key="4">
    <source>
        <dbReference type="ARBA" id="ARBA00022984"/>
    </source>
</evidence>
<name>A0ABU8E0G1_9ACTN</name>
<dbReference type="Gene3D" id="3.40.1190.10">
    <property type="entry name" value="Mur-like, catalytic domain"/>
    <property type="match status" value="1"/>
</dbReference>
<dbReference type="RefSeq" id="WP_336405705.1">
    <property type="nucleotide sequence ID" value="NZ_JBAPLU010000022.1"/>
</dbReference>
<dbReference type="PANTHER" id="PTHR23135">
    <property type="entry name" value="MUR LIGASE FAMILY MEMBER"/>
    <property type="match status" value="1"/>
</dbReference>
<dbReference type="Pfam" id="PF08245">
    <property type="entry name" value="Mur_ligase_M"/>
    <property type="match status" value="1"/>
</dbReference>
<evidence type="ECO:0000259" key="11">
    <source>
        <dbReference type="Pfam" id="PF08245"/>
    </source>
</evidence>
<dbReference type="SUPFAM" id="SSF53623">
    <property type="entry name" value="MurD-like peptide ligases, catalytic domain"/>
    <property type="match status" value="1"/>
</dbReference>
<comment type="caution">
    <text evidence="12">The sequence shown here is derived from an EMBL/GenBank/DDBJ whole genome shotgun (WGS) entry which is preliminary data.</text>
</comment>
<dbReference type="Gene3D" id="3.90.190.20">
    <property type="entry name" value="Mur ligase, C-terminal domain"/>
    <property type="match status" value="1"/>
</dbReference>
<dbReference type="InterPro" id="IPR004101">
    <property type="entry name" value="Mur_ligase_C"/>
</dbReference>
<evidence type="ECO:0000256" key="8">
    <source>
        <dbReference type="RuleBase" id="RU004135"/>
    </source>
</evidence>
<comment type="caution">
    <text evidence="7">Lacks conserved residue(s) required for the propagation of feature annotation.</text>
</comment>
<proteinExistence type="inferred from homology"/>
<feature type="domain" description="Mur ligase C-terminal" evidence="10">
    <location>
        <begin position="339"/>
        <end position="465"/>
    </location>
</feature>
<dbReference type="InterPro" id="IPR000713">
    <property type="entry name" value="Mur_ligase_N"/>
</dbReference>
<keyword evidence="4 7" id="KW-0573">Peptidoglycan synthesis</keyword>
<dbReference type="PANTHER" id="PTHR23135:SF4">
    <property type="entry name" value="UDP-N-ACETYLMURAMOYL-L-ALANYL-D-GLUTAMATE--2,6-DIAMINOPIMELATE LIGASE MURE HOMOLOG, CHLOROPLASTIC"/>
    <property type="match status" value="1"/>
</dbReference>
<sequence>MLADLPSCGTPLSAVAARAGCAAPVAGPAVVDLVMDSRRAGPGSLFACVRGARADGHRHAAAAVAAGAVAVLADRPGRLPVDLGVPVLVVPSVRAVLGPVGALVAGDPADRLQVVAVTGSNGKTTTSTLLAGVLDTPGRRCGLLTTVGATVGRHTRTTALTTPEAPDLHRLLRWMVQRDAAAAVVEASSIALDVGRVDGLCAEVAVFTGFEPDHLDHHGTVEQYWASKARLFEPDRARVGVVVTDDPWGRRLADQARIPVVRVGTAADCDVRVVHGTSSAGGTEVLVERAGRRHALRSPVVGGVHVTNVAAAWTAAVVLGADPDDVADRLTHVDPPPGRGTLLTAPGAPLVVVDYAHTPGALADAVATAGRLRPAGEVHLVLGARGARDRWKRQGLGTAARAADHVWLTNEGSHGEDPAAIVAELAVGLLGSDARVRTVLDRRAAITAAVDAAGPQDVVLVVGRGHETLQDAPGALDPATTQRFSDADVARAALGEGRRRLAG</sequence>
<keyword evidence="6 7" id="KW-0961">Cell wall biogenesis/degradation</keyword>
<comment type="function">
    <text evidence="7">Catalyzes the addition of an amino acid to the nucleotide precursor UDP-N-acetylmuramoyl-L-alanyl-D-glutamate (UMAG) in the biosynthesis of bacterial cell-wall peptidoglycan.</text>
</comment>
<feature type="binding site" evidence="7">
    <location>
        <position position="196"/>
    </location>
    <ligand>
        <name>UDP-N-acetyl-alpha-D-muramoyl-L-alanyl-D-glutamate</name>
        <dbReference type="ChEBI" id="CHEBI:83900"/>
    </ligand>
</feature>
<dbReference type="Pfam" id="PF01225">
    <property type="entry name" value="Mur_ligase"/>
    <property type="match status" value="1"/>
</dbReference>
<keyword evidence="2 7" id="KW-0132">Cell division</keyword>
<dbReference type="Gene3D" id="3.40.1390.10">
    <property type="entry name" value="MurE/MurF, N-terminal domain"/>
    <property type="match status" value="1"/>
</dbReference>
<dbReference type="InterPro" id="IPR036565">
    <property type="entry name" value="Mur-like_cat_sf"/>
</dbReference>
<feature type="domain" description="Mur ligase N-terminal catalytic" evidence="9">
    <location>
        <begin position="35"/>
        <end position="80"/>
    </location>
</feature>
<dbReference type="NCBIfam" id="TIGR01085">
    <property type="entry name" value="murE"/>
    <property type="match status" value="1"/>
</dbReference>
<evidence type="ECO:0000256" key="6">
    <source>
        <dbReference type="ARBA" id="ARBA00023316"/>
    </source>
</evidence>
<feature type="binding site" evidence="7">
    <location>
        <position position="37"/>
    </location>
    <ligand>
        <name>UDP-N-acetyl-alpha-D-muramoyl-L-alanyl-D-glutamate</name>
        <dbReference type="ChEBI" id="CHEBI:83900"/>
    </ligand>
</feature>
<keyword evidence="13" id="KW-1185">Reference proteome</keyword>
<evidence type="ECO:0000313" key="12">
    <source>
        <dbReference type="EMBL" id="MEI4273588.1"/>
    </source>
</evidence>
<evidence type="ECO:0000259" key="10">
    <source>
        <dbReference type="Pfam" id="PF02875"/>
    </source>
</evidence>
<dbReference type="EC" id="6.3.2.-" evidence="7"/>
<keyword evidence="7" id="KW-0436">Ligase</keyword>
<feature type="domain" description="Mur ligase central" evidence="11">
    <location>
        <begin position="117"/>
        <end position="315"/>
    </location>
</feature>
<dbReference type="InterPro" id="IPR035911">
    <property type="entry name" value="MurE/MurF_N"/>
</dbReference>
<keyword evidence="7" id="KW-0547">Nucleotide-binding</keyword>
<dbReference type="InterPro" id="IPR036615">
    <property type="entry name" value="Mur_ligase_C_dom_sf"/>
</dbReference>
<feature type="modified residue" description="N6-carboxylysine" evidence="7">
    <location>
        <position position="228"/>
    </location>
</feature>
<comment type="similarity">
    <text evidence="1 7">Belongs to the MurCDEF family. MurE subfamily.</text>
</comment>
<evidence type="ECO:0000256" key="7">
    <source>
        <dbReference type="HAMAP-Rule" id="MF_00208"/>
    </source>
</evidence>
<dbReference type="SUPFAM" id="SSF63418">
    <property type="entry name" value="MurE/MurF N-terminal domain"/>
    <property type="match status" value="1"/>
</dbReference>
<comment type="pathway">
    <text evidence="7 8">Cell wall biogenesis; peptidoglycan biosynthesis.</text>
</comment>
<evidence type="ECO:0000256" key="2">
    <source>
        <dbReference type="ARBA" id="ARBA00022618"/>
    </source>
</evidence>
<evidence type="ECO:0000259" key="9">
    <source>
        <dbReference type="Pfam" id="PF01225"/>
    </source>
</evidence>
<keyword evidence="5 7" id="KW-0131">Cell cycle</keyword>
<dbReference type="InterPro" id="IPR013221">
    <property type="entry name" value="Mur_ligase_cen"/>
</dbReference>
<dbReference type="Proteomes" id="UP001361570">
    <property type="component" value="Unassembled WGS sequence"/>
</dbReference>
<dbReference type="HAMAP" id="MF_00208">
    <property type="entry name" value="MurE"/>
    <property type="match status" value="1"/>
</dbReference>
<keyword evidence="3 7" id="KW-0133">Cell shape</keyword>
<evidence type="ECO:0000256" key="3">
    <source>
        <dbReference type="ARBA" id="ARBA00022960"/>
    </source>
</evidence>
<comment type="subcellular location">
    <subcellularLocation>
        <location evidence="7 8">Cytoplasm</location>
    </subcellularLocation>
</comment>
<evidence type="ECO:0000256" key="1">
    <source>
        <dbReference type="ARBA" id="ARBA00005898"/>
    </source>
</evidence>
<feature type="binding site" evidence="7">
    <location>
        <begin position="161"/>
        <end position="162"/>
    </location>
    <ligand>
        <name>UDP-N-acetyl-alpha-D-muramoyl-L-alanyl-D-glutamate</name>
        <dbReference type="ChEBI" id="CHEBI:83900"/>
    </ligand>
</feature>
<dbReference type="SUPFAM" id="SSF53244">
    <property type="entry name" value="MurD-like peptide ligases, peptide-binding domain"/>
    <property type="match status" value="1"/>
</dbReference>
<evidence type="ECO:0000313" key="13">
    <source>
        <dbReference type="Proteomes" id="UP001361570"/>
    </source>
</evidence>